<gene>
    <name evidence="3" type="ORF">GCM10009747_03400</name>
</gene>
<sequence>MLPKGVTAVGISVLRHVPDGVLRVVLPRRLRFDARSIPVPAPDSDAPIRLFIGPVNFAGQSFQWARAAERGVEGVSAVTMAYSAGSEYGFPIDVRVPASAYLMSAAWQRREREAVRSRFTHVIYEAGRHLFGNVYRETVADEIRWLQAAGVRVAMLTHGSDMRVPSRHAEAHADSPFRSTDWPLVPALEAEARRNRALLDEVGVPIFASTPGMLDDVPEARWLPVVVDAGRWANDTQPMQRERPLVVHAPTNSVIKGTELIEPIVRDLHDRGLIEYRRIQGVPSAEMPALFREADIVLDQFRLGDYGVAACEALAAGRIVVGHVHESVRAAVERETGRALPIVESDAASLARVLGDLVSHRDRARELAARGPTFVREVHDGRRSAEAMRPFLTGRDGDGGSSRPR</sequence>
<evidence type="ECO:0000256" key="1">
    <source>
        <dbReference type="SAM" id="MobiDB-lite"/>
    </source>
</evidence>
<dbReference type="RefSeq" id="WP_232496787.1">
    <property type="nucleotide sequence ID" value="NZ_BAAANH010000001.1"/>
</dbReference>
<dbReference type="SUPFAM" id="SSF53756">
    <property type="entry name" value="UDP-Glycosyltransferase/glycogen phosphorylase"/>
    <property type="match status" value="1"/>
</dbReference>
<evidence type="ECO:0000313" key="3">
    <source>
        <dbReference type="EMBL" id="GAA1749486.1"/>
    </source>
</evidence>
<dbReference type="Proteomes" id="UP001500506">
    <property type="component" value="Unassembled WGS sequence"/>
</dbReference>
<name>A0ABN2K6X2_9MICO</name>
<comment type="caution">
    <text evidence="3">The sequence shown here is derived from an EMBL/GenBank/DDBJ whole genome shotgun (WGS) entry which is preliminary data.</text>
</comment>
<proteinExistence type="predicted"/>
<evidence type="ECO:0000259" key="2">
    <source>
        <dbReference type="Pfam" id="PF13524"/>
    </source>
</evidence>
<dbReference type="InterPro" id="IPR055259">
    <property type="entry name" value="YkvP/CgeB_Glyco_trans-like"/>
</dbReference>
<accession>A0ABN2K6X2</accession>
<dbReference type="Pfam" id="PF13524">
    <property type="entry name" value="Glyco_trans_1_2"/>
    <property type="match status" value="1"/>
</dbReference>
<evidence type="ECO:0000313" key="4">
    <source>
        <dbReference type="Proteomes" id="UP001500506"/>
    </source>
</evidence>
<dbReference type="Gene3D" id="3.40.50.2000">
    <property type="entry name" value="Glycogen Phosphorylase B"/>
    <property type="match status" value="1"/>
</dbReference>
<protein>
    <recommendedName>
        <fullName evidence="2">Spore protein YkvP/CgeB glycosyl transferase-like domain-containing protein</fullName>
    </recommendedName>
</protein>
<feature type="domain" description="Spore protein YkvP/CgeB glycosyl transferase-like" evidence="2">
    <location>
        <begin position="276"/>
        <end position="387"/>
    </location>
</feature>
<dbReference type="EMBL" id="BAAANH010000001">
    <property type="protein sequence ID" value="GAA1749486.1"/>
    <property type="molecule type" value="Genomic_DNA"/>
</dbReference>
<keyword evidence="4" id="KW-1185">Reference proteome</keyword>
<organism evidence="3 4">
    <name type="scientific">Agromyces humatus</name>
    <dbReference type="NCBI Taxonomy" id="279573"/>
    <lineage>
        <taxon>Bacteria</taxon>
        <taxon>Bacillati</taxon>
        <taxon>Actinomycetota</taxon>
        <taxon>Actinomycetes</taxon>
        <taxon>Micrococcales</taxon>
        <taxon>Microbacteriaceae</taxon>
        <taxon>Agromyces</taxon>
    </lineage>
</organism>
<reference evidence="3 4" key="1">
    <citation type="journal article" date="2019" name="Int. J. Syst. Evol. Microbiol.">
        <title>The Global Catalogue of Microorganisms (GCM) 10K type strain sequencing project: providing services to taxonomists for standard genome sequencing and annotation.</title>
        <authorList>
            <consortium name="The Broad Institute Genomics Platform"/>
            <consortium name="The Broad Institute Genome Sequencing Center for Infectious Disease"/>
            <person name="Wu L."/>
            <person name="Ma J."/>
        </authorList>
    </citation>
    <scope>NUCLEOTIDE SEQUENCE [LARGE SCALE GENOMIC DNA]</scope>
    <source>
        <strain evidence="3 4">JCM 14319</strain>
    </source>
</reference>
<feature type="region of interest" description="Disordered" evidence="1">
    <location>
        <begin position="379"/>
        <end position="405"/>
    </location>
</feature>